<proteinExistence type="inferred from homology"/>
<evidence type="ECO:0000256" key="3">
    <source>
        <dbReference type="RuleBase" id="RU000363"/>
    </source>
</evidence>
<dbReference type="PRINTS" id="PR00081">
    <property type="entry name" value="GDHRDH"/>
</dbReference>
<dbReference type="InterPro" id="IPR002347">
    <property type="entry name" value="SDR_fam"/>
</dbReference>
<dbReference type="Pfam" id="PF00106">
    <property type="entry name" value="adh_short"/>
    <property type="match status" value="1"/>
</dbReference>
<dbReference type="PROSITE" id="PS00061">
    <property type="entry name" value="ADH_SHORT"/>
    <property type="match status" value="1"/>
</dbReference>
<accession>A0ABY7BFU8</accession>
<evidence type="ECO:0000313" key="5">
    <source>
        <dbReference type="Proteomes" id="UP001164745"/>
    </source>
</evidence>
<dbReference type="Proteomes" id="UP001164745">
    <property type="component" value="Chromosome"/>
</dbReference>
<dbReference type="PANTHER" id="PTHR44196">
    <property type="entry name" value="DEHYDROGENASE/REDUCTASE SDR FAMILY MEMBER 7B"/>
    <property type="match status" value="1"/>
</dbReference>
<dbReference type="RefSeq" id="WP_045166255.1">
    <property type="nucleotide sequence ID" value="NZ_CP113864.1"/>
</dbReference>
<keyword evidence="2" id="KW-0560">Oxidoreductase</keyword>
<dbReference type="Gene3D" id="3.40.50.720">
    <property type="entry name" value="NAD(P)-binding Rossmann-like Domain"/>
    <property type="match status" value="1"/>
</dbReference>
<protein>
    <submittedName>
        <fullName evidence="4">SDR family NAD(P)-dependent oxidoreductase</fullName>
    </submittedName>
</protein>
<evidence type="ECO:0000256" key="1">
    <source>
        <dbReference type="ARBA" id="ARBA00006484"/>
    </source>
</evidence>
<dbReference type="PRINTS" id="PR00080">
    <property type="entry name" value="SDRFAMILY"/>
</dbReference>
<dbReference type="InterPro" id="IPR036291">
    <property type="entry name" value="NAD(P)-bd_dom_sf"/>
</dbReference>
<dbReference type="InterPro" id="IPR020904">
    <property type="entry name" value="Sc_DH/Rdtase_CS"/>
</dbReference>
<sequence>MRKDFWKDKTIIITGATSGLGKEMTKILLEKGAKVVAISRSEESLKGLQNELIMFSKNLFLIKADVRFKKDCEDAFKTIKDKLKTADFLINNAGIGLRCEVEEIDVLDLKKVFDTNFFGAFYMMKYGIAFFKEQGGGTIVNVCSLGVKRPVPFTSGYTASKAALSAIADVARMELKKYNINVLNAYPGSISTSFRKKALGKPYPEDEVRLSRLSPDVAAGRIIKGIEKNRKEIYTSKKDYIFVLFTRLFPHLSDFIVEKVFEKRLKRL</sequence>
<keyword evidence="5" id="KW-1185">Reference proteome</keyword>
<organism evidence="4 5">
    <name type="scientific">Caldicellulosiruptor naganoensis</name>
    <dbReference type="NCBI Taxonomy" id="29324"/>
    <lineage>
        <taxon>Bacteria</taxon>
        <taxon>Bacillati</taxon>
        <taxon>Bacillota</taxon>
        <taxon>Bacillota incertae sedis</taxon>
        <taxon>Caldicellulosiruptorales</taxon>
        <taxon>Caldicellulosiruptoraceae</taxon>
        <taxon>Caldicellulosiruptor</taxon>
    </lineage>
</organism>
<reference evidence="4" key="1">
    <citation type="submission" date="2022-12" db="EMBL/GenBank/DDBJ databases">
        <authorList>
            <person name="Bing R.G."/>
            <person name="Willard D.J."/>
            <person name="Manesh M.J.H."/>
            <person name="Laemthong T."/>
            <person name="Crosby J.R."/>
            <person name="Kelly R.M."/>
        </authorList>
    </citation>
    <scope>NUCLEOTIDE SEQUENCE</scope>
    <source>
        <strain evidence="4">DSM 8991</strain>
    </source>
</reference>
<evidence type="ECO:0000313" key="4">
    <source>
        <dbReference type="EMBL" id="WAM31288.1"/>
    </source>
</evidence>
<dbReference type="SUPFAM" id="SSF51735">
    <property type="entry name" value="NAD(P)-binding Rossmann-fold domains"/>
    <property type="match status" value="1"/>
</dbReference>
<comment type="similarity">
    <text evidence="1 3">Belongs to the short-chain dehydrogenases/reductases (SDR) family.</text>
</comment>
<dbReference type="EMBL" id="CP113864">
    <property type="protein sequence ID" value="WAM31288.1"/>
    <property type="molecule type" value="Genomic_DNA"/>
</dbReference>
<dbReference type="PANTHER" id="PTHR44196:SF1">
    <property type="entry name" value="DEHYDROGENASE_REDUCTASE SDR FAMILY MEMBER 7B"/>
    <property type="match status" value="1"/>
</dbReference>
<gene>
    <name evidence="4" type="ORF">OTJ99_002134</name>
</gene>
<name>A0ABY7BFU8_9FIRM</name>
<evidence type="ECO:0000256" key="2">
    <source>
        <dbReference type="ARBA" id="ARBA00023002"/>
    </source>
</evidence>